<feature type="region of interest" description="Disordered" evidence="2">
    <location>
        <begin position="360"/>
        <end position="424"/>
    </location>
</feature>
<reference evidence="4" key="2">
    <citation type="submission" date="2013-07" db="EMBL/GenBank/DDBJ databases">
        <authorList>
            <consortium name="The Broad Institute Genome Sequencing Platform"/>
            <person name="Cuomo C."/>
            <person name="Litvintseva A."/>
            <person name="Chen Y."/>
            <person name="Heitman J."/>
            <person name="Sun S."/>
            <person name="Springer D."/>
            <person name="Dromer F."/>
            <person name="Young S.K."/>
            <person name="Zeng Q."/>
            <person name="Gargeya S."/>
            <person name="Fitzgerald M."/>
            <person name="Abouelleil A."/>
            <person name="Alvarado L."/>
            <person name="Berlin A.M."/>
            <person name="Chapman S.B."/>
            <person name="Dewar J."/>
            <person name="Goldberg J."/>
            <person name="Griggs A."/>
            <person name="Gujja S."/>
            <person name="Hansen M."/>
            <person name="Howarth C."/>
            <person name="Imamovic A."/>
            <person name="Larimer J."/>
            <person name="McCowan C."/>
            <person name="Murphy C."/>
            <person name="Pearson M."/>
            <person name="Priest M."/>
            <person name="Roberts A."/>
            <person name="Saif S."/>
            <person name="Shea T."/>
            <person name="Sykes S."/>
            <person name="Wortman J."/>
            <person name="Nusbaum C."/>
            <person name="Birren B."/>
        </authorList>
    </citation>
    <scope>NUCLEOTIDE SEQUENCE</scope>
    <source>
        <strain evidence="4">CBS 10117</strain>
    </source>
</reference>
<feature type="compositionally biased region" description="Polar residues" evidence="2">
    <location>
        <begin position="289"/>
        <end position="302"/>
    </location>
</feature>
<accession>A0A1A6A5Q1</accession>
<feature type="compositionally biased region" description="Low complexity" evidence="2">
    <location>
        <begin position="155"/>
        <end position="167"/>
    </location>
</feature>
<reference evidence="3" key="1">
    <citation type="submission" date="2013-07" db="EMBL/GenBank/DDBJ databases">
        <title>The Genome Sequence of Cryptococcus dejecticola CBS10117.</title>
        <authorList>
            <consortium name="The Broad Institute Genome Sequencing Platform"/>
            <person name="Cuomo C."/>
            <person name="Litvintseva A."/>
            <person name="Chen Y."/>
            <person name="Heitman J."/>
            <person name="Sun S."/>
            <person name="Springer D."/>
            <person name="Dromer F."/>
            <person name="Young S.K."/>
            <person name="Zeng Q."/>
            <person name="Gargeya S."/>
            <person name="Fitzgerald M."/>
            <person name="Abouelleil A."/>
            <person name="Alvarado L."/>
            <person name="Berlin A.M."/>
            <person name="Chapman S.B."/>
            <person name="Dewar J."/>
            <person name="Goldberg J."/>
            <person name="Griggs A."/>
            <person name="Gujja S."/>
            <person name="Hansen M."/>
            <person name="Howarth C."/>
            <person name="Imamovic A."/>
            <person name="Larimer J."/>
            <person name="McCowan C."/>
            <person name="Murphy C."/>
            <person name="Pearson M."/>
            <person name="Priest M."/>
            <person name="Roberts A."/>
            <person name="Saif S."/>
            <person name="Shea T."/>
            <person name="Sykes S."/>
            <person name="Wortman J."/>
            <person name="Nusbaum C."/>
            <person name="Birren B."/>
        </authorList>
    </citation>
    <scope>NUCLEOTIDE SEQUENCE [LARGE SCALE GENOMIC DNA]</scope>
    <source>
        <strain evidence="3">CBS 10117</strain>
    </source>
</reference>
<feature type="compositionally biased region" description="Low complexity" evidence="2">
    <location>
        <begin position="206"/>
        <end position="216"/>
    </location>
</feature>
<dbReference type="Gene3D" id="2.40.50.40">
    <property type="match status" value="1"/>
</dbReference>
<evidence type="ECO:0008006" key="6">
    <source>
        <dbReference type="Google" id="ProtNLM"/>
    </source>
</evidence>
<organism evidence="3">
    <name type="scientific">Kwoniella dejecticola CBS 10117</name>
    <dbReference type="NCBI Taxonomy" id="1296121"/>
    <lineage>
        <taxon>Eukaryota</taxon>
        <taxon>Fungi</taxon>
        <taxon>Dikarya</taxon>
        <taxon>Basidiomycota</taxon>
        <taxon>Agaricomycotina</taxon>
        <taxon>Tremellomycetes</taxon>
        <taxon>Tremellales</taxon>
        <taxon>Cryptococcaceae</taxon>
        <taxon>Kwoniella</taxon>
    </lineage>
</organism>
<dbReference type="VEuPathDB" id="FungiDB:I303_04720"/>
<evidence type="ECO:0000313" key="5">
    <source>
        <dbReference type="Proteomes" id="UP000078595"/>
    </source>
</evidence>
<evidence type="ECO:0000256" key="1">
    <source>
        <dbReference type="SAM" id="Coils"/>
    </source>
</evidence>
<proteinExistence type="predicted"/>
<feature type="compositionally biased region" description="Polar residues" evidence="2">
    <location>
        <begin position="186"/>
        <end position="195"/>
    </location>
</feature>
<gene>
    <name evidence="3" type="ORF">I303_04720</name>
    <name evidence="4" type="ORF">I303_104306</name>
</gene>
<feature type="region of interest" description="Disordered" evidence="2">
    <location>
        <begin position="1"/>
        <end position="29"/>
    </location>
</feature>
<dbReference type="CDD" id="cd00024">
    <property type="entry name" value="CD_CSD"/>
    <property type="match status" value="1"/>
</dbReference>
<sequence>MRHKKERDPSASPPPETQFISDQEGSDKMWEVSEILDERGPARTGDYLVRWKDVDPHTKKPYEPSWTKKEGCTQDLIDDWKARKARRSKSATVDLDKRSNDADKLKPGNSKKRKLVKEEKKGSASPIVEIRTKAKRPRSSCPNNTYRDAPALPLSRRQSSRSGSVSSDLTAFTGPTSPAKSDRITRSSSRNNPSTHPIDDNPSIPSRPSTHSTTRSRGTRHLIDLTGPISAVAGPGPSTAANRSRQSTPADPPFETALIRSSSQTDDSEDEGQAQTNPAESAHVDSDSNDGGSIRQFSTPSSSRKKIVRISGQAADLDHTTSLVEEKLNEPMASGWQAIEKDGENGERFVGDENDVAEILIEDEQITGQDIDADDGIGDDDLNDLDSDYDNGSILHEVSNGTQPQESQEDNENRGPSEPHPDTLALQEALATIADLQAQLTTAQSAEPVPHPDTVLLDELRSRFLELEHALQAAQSATNKPSKPAPENLPGSTSDAVVEIGSDARIAQLEGEVAKLKRAKRSLTEENGFLRQQYSEASSRAVTEVDNVRALTEQVKTLKNQLSDGLKQQRMLFDKAAKDKVKENEKLKGQLKILLDQSRLTDDSVRARAAAYNANKQELEDLTKQVLARGGEIDRLTSRIEKMNTRNEELVDQLDTLRAIKMGVYYEPGLDGQDGSSPGESDSEMDDSPMNKAKISPKKSKGPARGRVNISGNVKEQAQTYNVFQASPLQAARIAGDQEKFPERGYECKFHDGEKGCRVICETVEVGESELSPLNDGYDW</sequence>
<dbReference type="Proteomes" id="UP000078595">
    <property type="component" value="Chromosome 5"/>
</dbReference>
<feature type="compositionally biased region" description="Basic and acidic residues" evidence="2">
    <location>
        <begin position="94"/>
        <end position="106"/>
    </location>
</feature>
<evidence type="ECO:0000313" key="3">
    <source>
        <dbReference type="EMBL" id="OBR85385.1"/>
    </source>
</evidence>
<feature type="coiled-coil region" evidence="1">
    <location>
        <begin position="633"/>
        <end position="660"/>
    </location>
</feature>
<reference evidence="4" key="3">
    <citation type="submission" date="2024-02" db="EMBL/GenBank/DDBJ databases">
        <title>Comparative genomics of Cryptococcus and Kwoniella reveals pathogenesis evolution and contrasting modes of karyotype evolution via chromosome fusion or intercentromeric recombination.</title>
        <authorList>
            <person name="Coelho M.A."/>
            <person name="David-Palma M."/>
            <person name="Shea T."/>
            <person name="Bowers K."/>
            <person name="McGinley-Smith S."/>
            <person name="Mohammad A.W."/>
            <person name="Gnirke A."/>
            <person name="Yurkov A.M."/>
            <person name="Nowrousian M."/>
            <person name="Sun S."/>
            <person name="Cuomo C.A."/>
            <person name="Heitman J."/>
        </authorList>
    </citation>
    <scope>NUCLEOTIDE SEQUENCE</scope>
    <source>
        <strain evidence="4">CBS 10117</strain>
    </source>
</reference>
<feature type="region of interest" description="Disordered" evidence="2">
    <location>
        <begin position="473"/>
        <end position="493"/>
    </location>
</feature>
<feature type="compositionally biased region" description="Polar residues" evidence="2">
    <location>
        <begin position="239"/>
        <end position="249"/>
    </location>
</feature>
<protein>
    <recommendedName>
        <fullName evidence="6">Chromo domain-containing protein</fullName>
    </recommendedName>
</protein>
<feature type="compositionally biased region" description="Basic and acidic residues" evidence="2">
    <location>
        <begin position="411"/>
        <end position="421"/>
    </location>
</feature>
<feature type="compositionally biased region" description="Basic and acidic residues" evidence="2">
    <location>
        <begin position="316"/>
        <end position="329"/>
    </location>
</feature>
<feature type="coiled-coil region" evidence="1">
    <location>
        <begin position="506"/>
        <end position="597"/>
    </location>
</feature>
<dbReference type="InterPro" id="IPR016197">
    <property type="entry name" value="Chromo-like_dom_sf"/>
</dbReference>
<name>A0A1A6A5Q1_9TREE</name>
<dbReference type="SUPFAM" id="SSF54160">
    <property type="entry name" value="Chromo domain-like"/>
    <property type="match status" value="1"/>
</dbReference>
<dbReference type="EMBL" id="CP144534">
    <property type="protein sequence ID" value="WWC61721.1"/>
    <property type="molecule type" value="Genomic_DNA"/>
</dbReference>
<feature type="compositionally biased region" description="Polar residues" evidence="2">
    <location>
        <begin position="168"/>
        <end position="179"/>
    </location>
</feature>
<feature type="region of interest" description="Disordered" evidence="2">
    <location>
        <begin position="668"/>
        <end position="706"/>
    </location>
</feature>
<feature type="region of interest" description="Disordered" evidence="2">
    <location>
        <begin position="83"/>
        <end position="334"/>
    </location>
</feature>
<keyword evidence="1" id="KW-0175">Coiled coil</keyword>
<dbReference type="STRING" id="1296121.A0A1A6A5Q1"/>
<evidence type="ECO:0000313" key="4">
    <source>
        <dbReference type="EMBL" id="WWC61721.1"/>
    </source>
</evidence>
<dbReference type="RefSeq" id="XP_018263227.1">
    <property type="nucleotide sequence ID" value="XM_018408016.1"/>
</dbReference>
<keyword evidence="5" id="KW-1185">Reference proteome</keyword>
<evidence type="ECO:0000256" key="2">
    <source>
        <dbReference type="SAM" id="MobiDB-lite"/>
    </source>
</evidence>
<dbReference type="KEGG" id="kdj:28968419"/>
<dbReference type="OrthoDB" id="3647690at2759"/>
<dbReference type="AlphaFoldDB" id="A0A1A6A5Q1"/>
<feature type="compositionally biased region" description="Acidic residues" evidence="2">
    <location>
        <begin position="360"/>
        <end position="389"/>
    </location>
</feature>
<dbReference type="EMBL" id="KI894031">
    <property type="protein sequence ID" value="OBR85385.1"/>
    <property type="molecule type" value="Genomic_DNA"/>
</dbReference>
<feature type="compositionally biased region" description="Basic residues" evidence="2">
    <location>
        <begin position="695"/>
        <end position="704"/>
    </location>
</feature>
<dbReference type="GeneID" id="28968419"/>